<proteinExistence type="predicted"/>
<dbReference type="EMBL" id="SHOA02000001">
    <property type="protein sequence ID" value="TDH73027.1"/>
    <property type="molecule type" value="Genomic_DNA"/>
</dbReference>
<dbReference type="Proteomes" id="UP000294530">
    <property type="component" value="Unassembled WGS sequence"/>
</dbReference>
<dbReference type="EMBL" id="SHOA02000001">
    <property type="protein sequence ID" value="TDH73517.1"/>
    <property type="molecule type" value="Genomic_DNA"/>
</dbReference>
<evidence type="ECO:0000313" key="1">
    <source>
        <dbReference type="EMBL" id="TDH68156.1"/>
    </source>
</evidence>
<reference evidence="3 4" key="1">
    <citation type="journal article" date="2021" name="Genome Biol.">
        <title>AFLAP: assembly-free linkage analysis pipeline using k-mers from genome sequencing data.</title>
        <authorList>
            <person name="Fletcher K."/>
            <person name="Zhang L."/>
            <person name="Gil J."/>
            <person name="Han R."/>
            <person name="Cavanaugh K."/>
            <person name="Michelmore R."/>
        </authorList>
    </citation>
    <scope>NUCLEOTIDE SEQUENCE [LARGE SCALE GENOMIC DNA]</scope>
    <source>
        <strain evidence="3 4">SF5</strain>
    </source>
</reference>
<dbReference type="AlphaFoldDB" id="A0A976IKJ6"/>
<dbReference type="EMBL" id="SHOA02000121">
    <property type="protein sequence ID" value="TDH68156.1"/>
    <property type="molecule type" value="Genomic_DNA"/>
</dbReference>
<evidence type="ECO:0000313" key="2">
    <source>
        <dbReference type="EMBL" id="TDH73027.1"/>
    </source>
</evidence>
<keyword evidence="4" id="KW-1185">Reference proteome</keyword>
<gene>
    <name evidence="2" type="ORF">CCR75_006118</name>
    <name evidence="3" type="ORF">CCR75_006120</name>
    <name evidence="1" type="ORF">CCR75_009599</name>
</gene>
<sequence length="112" mass="12649">MTDIQTVYGIPFLCGPKSQATKPKRVGQHELRVIVGEGVHGMRGLRDTDHEPGGPSHIPIVWWEKDEIEPILVKKRLTYRNVDAIDTVNQSDCTVKINVQPHLGRKLSLQLF</sequence>
<dbReference type="KEGG" id="blac:94349861"/>
<organism evidence="3 4">
    <name type="scientific">Bremia lactucae</name>
    <name type="common">Lettuce downy mildew</name>
    <dbReference type="NCBI Taxonomy" id="4779"/>
    <lineage>
        <taxon>Eukaryota</taxon>
        <taxon>Sar</taxon>
        <taxon>Stramenopiles</taxon>
        <taxon>Oomycota</taxon>
        <taxon>Peronosporomycetes</taxon>
        <taxon>Peronosporales</taxon>
        <taxon>Peronosporaceae</taxon>
        <taxon>Bremia</taxon>
    </lineage>
</organism>
<dbReference type="RefSeq" id="XP_067822526.1">
    <property type="nucleotide sequence ID" value="XM_067964190.1"/>
</dbReference>
<evidence type="ECO:0000313" key="3">
    <source>
        <dbReference type="EMBL" id="TDH73517.1"/>
    </source>
</evidence>
<accession>A0A976IKJ6</accession>
<comment type="caution">
    <text evidence="3">The sequence shown here is derived from an EMBL/GenBank/DDBJ whole genome shotgun (WGS) entry which is preliminary data.</text>
</comment>
<evidence type="ECO:0000313" key="4">
    <source>
        <dbReference type="Proteomes" id="UP000294530"/>
    </source>
</evidence>
<dbReference type="GeneID" id="94349861"/>
<protein>
    <submittedName>
        <fullName evidence="3">Uncharacterized protein</fullName>
    </submittedName>
</protein>
<name>A0A976IKJ6_BRELC</name>
<reference evidence="3" key="2">
    <citation type="submission" date="2021-07" db="EMBL/GenBank/DDBJ databases">
        <authorList>
            <person name="Fletcher K."/>
        </authorList>
    </citation>
    <scope>NUCLEOTIDE SEQUENCE</scope>
    <source>
        <strain evidence="3">SF5</strain>
    </source>
</reference>